<reference evidence="3" key="1">
    <citation type="journal article" date="2019" name="Int. J. Syst. Evol. Microbiol.">
        <title>The Global Catalogue of Microorganisms (GCM) 10K type strain sequencing project: providing services to taxonomists for standard genome sequencing and annotation.</title>
        <authorList>
            <consortium name="The Broad Institute Genomics Platform"/>
            <consortium name="The Broad Institute Genome Sequencing Center for Infectious Disease"/>
            <person name="Wu L."/>
            <person name="Ma J."/>
        </authorList>
    </citation>
    <scope>NUCLEOTIDE SEQUENCE [LARGE SCALE GENOMIC DNA]</scope>
    <source>
        <strain evidence="3">JCM 17986</strain>
    </source>
</reference>
<keyword evidence="1" id="KW-0472">Membrane</keyword>
<evidence type="ECO:0008006" key="4">
    <source>
        <dbReference type="Google" id="ProtNLM"/>
    </source>
</evidence>
<organism evidence="2 3">
    <name type="scientific">Yinghuangia aomiensis</name>
    <dbReference type="NCBI Taxonomy" id="676205"/>
    <lineage>
        <taxon>Bacteria</taxon>
        <taxon>Bacillati</taxon>
        <taxon>Actinomycetota</taxon>
        <taxon>Actinomycetes</taxon>
        <taxon>Kitasatosporales</taxon>
        <taxon>Streptomycetaceae</taxon>
        <taxon>Yinghuangia</taxon>
    </lineage>
</organism>
<gene>
    <name evidence="2" type="ORF">GCM10023205_84960</name>
</gene>
<dbReference type="RefSeq" id="WP_345681268.1">
    <property type="nucleotide sequence ID" value="NZ_BAABHS010000081.1"/>
</dbReference>
<comment type="caution">
    <text evidence="2">The sequence shown here is derived from an EMBL/GenBank/DDBJ whole genome shotgun (WGS) entry which is preliminary data.</text>
</comment>
<evidence type="ECO:0000313" key="2">
    <source>
        <dbReference type="EMBL" id="GAA4998184.1"/>
    </source>
</evidence>
<evidence type="ECO:0000313" key="3">
    <source>
        <dbReference type="Proteomes" id="UP001500466"/>
    </source>
</evidence>
<dbReference type="Proteomes" id="UP001500466">
    <property type="component" value="Unassembled WGS sequence"/>
</dbReference>
<name>A0ABP9IJ81_9ACTN</name>
<sequence>MDYLIAAFGLASCAGTAWLTARVWNDPGYIRYAQIAFNPFPFNAETKRGLVRALALTSAQSGFLGLAFVASALWGSDALWVSMGCVVATMLAVVLQVVVVWTNRPRWIVPPHMRNEPGRGRASQAA</sequence>
<proteinExistence type="predicted"/>
<keyword evidence="3" id="KW-1185">Reference proteome</keyword>
<feature type="transmembrane region" description="Helical" evidence="1">
    <location>
        <begin position="80"/>
        <end position="101"/>
    </location>
</feature>
<dbReference type="EMBL" id="BAABHS010000081">
    <property type="protein sequence ID" value="GAA4998184.1"/>
    <property type="molecule type" value="Genomic_DNA"/>
</dbReference>
<accession>A0ABP9IJ81</accession>
<feature type="transmembrane region" description="Helical" evidence="1">
    <location>
        <begin position="53"/>
        <end position="74"/>
    </location>
</feature>
<evidence type="ECO:0000256" key="1">
    <source>
        <dbReference type="SAM" id="Phobius"/>
    </source>
</evidence>
<keyword evidence="1" id="KW-1133">Transmembrane helix</keyword>
<keyword evidence="1" id="KW-0812">Transmembrane</keyword>
<protein>
    <recommendedName>
        <fullName evidence="4">SdpI/YhfL protein family protein</fullName>
    </recommendedName>
</protein>